<protein>
    <submittedName>
        <fullName evidence="3">Uncharacterized protein</fullName>
    </submittedName>
</protein>
<evidence type="ECO:0000256" key="2">
    <source>
        <dbReference type="SAM" id="SignalP"/>
    </source>
</evidence>
<dbReference type="AlphaFoldDB" id="A0AAU7VM34"/>
<feature type="chain" id="PRO_5044020457" evidence="2">
    <location>
        <begin position="23"/>
        <end position="545"/>
    </location>
</feature>
<reference evidence="3" key="2">
    <citation type="submission" date="2024-06" db="EMBL/GenBank/DDBJ databases">
        <authorList>
            <person name="Petrova K.O."/>
            <person name="Toshchakov S.V."/>
            <person name="Boltjanskaja Y.V."/>
            <person name="Kevbrin V."/>
        </authorList>
    </citation>
    <scope>NUCLEOTIDE SEQUENCE</scope>
    <source>
        <strain evidence="3">Z-910T</strain>
    </source>
</reference>
<feature type="signal peptide" evidence="2">
    <location>
        <begin position="1"/>
        <end position="22"/>
    </location>
</feature>
<sequence>MTKKILATMLLLLAFLSGSVYAEDYTIFWPDGWSYYQNIGNYHRSFSHVNYVQNDELLYFLSRSSKDGEDIELTLKEYNLEEQQVTSTGPTVNTKQKEVTELFLDKSGDTFFVSWVYNDNDIYYSTIKNGEVTEPKLIYAGERAVYSKHSFNFQGNQYFLWRQVHQGSANILGGYLDENGELNILDDVFLGNDRTNYVKDVYVTHDDVKILWISDETLDGFGRITLYYSEYDGEEVETRKLEEYTGRNSGTPKFFKVDDKLKVGWRQTVNLGAGIESLVVRGVEEQDQSQTAFKGPSFTNFDIVGSGSNTISLALEVALGYEREIFVADFDLSTKDQGDEDQGVNEQDIQRLTYDSSNFWHPNIVQHEEHHTIFFVGSQRQDLEIFAINNKYPDEPSLWRKLGLNENEPMLSGLYFGFKNFIFAGIYTIASLVPLGAVSAMILILRKYGLFRKQGRRNIVLQMLFGFALLAIFREARWFYFFERLNLFFDVSYTLYSFAIASILSLLALHLSSMWKEDTGIPLSLALFLFIDQLLIALPTIVWYQ</sequence>
<keyword evidence="1" id="KW-0812">Transmembrane</keyword>
<feature type="transmembrane region" description="Helical" evidence="1">
    <location>
        <begin position="457"/>
        <end position="473"/>
    </location>
</feature>
<accession>A0AAU7VM34</accession>
<keyword evidence="1" id="KW-1133">Transmembrane helix</keyword>
<feature type="transmembrane region" description="Helical" evidence="1">
    <location>
        <begin position="421"/>
        <end position="445"/>
    </location>
</feature>
<name>A0AAU7VM34_9FIRM</name>
<keyword evidence="1" id="KW-0472">Membrane</keyword>
<feature type="transmembrane region" description="Helical" evidence="1">
    <location>
        <begin position="523"/>
        <end position="544"/>
    </location>
</feature>
<proteinExistence type="predicted"/>
<organism evidence="3">
    <name type="scientific">Proteinivorax tanatarense</name>
    <dbReference type="NCBI Taxonomy" id="1260629"/>
    <lineage>
        <taxon>Bacteria</taxon>
        <taxon>Bacillati</taxon>
        <taxon>Bacillota</taxon>
        <taxon>Clostridia</taxon>
        <taxon>Eubacteriales</taxon>
        <taxon>Proteinivoracaceae</taxon>
        <taxon>Proteinivorax</taxon>
    </lineage>
</organism>
<keyword evidence="2" id="KW-0732">Signal</keyword>
<dbReference type="RefSeq" id="WP_350343857.1">
    <property type="nucleotide sequence ID" value="NZ_CP158367.1"/>
</dbReference>
<evidence type="ECO:0000313" key="3">
    <source>
        <dbReference type="EMBL" id="XBX75110.1"/>
    </source>
</evidence>
<feature type="transmembrane region" description="Helical" evidence="1">
    <location>
        <begin position="493"/>
        <end position="511"/>
    </location>
</feature>
<reference evidence="3" key="1">
    <citation type="journal article" date="2013" name="Extremophiles">
        <title>Proteinivorax tanatarense gen. nov., sp. nov., an anaerobic, haloalkaliphilic, proteolytic bacterium isolated from a decaying algal bloom, and proposal of Proteinivoraceae fam. nov.</title>
        <authorList>
            <person name="Kevbrin V."/>
            <person name="Boltyanskaya Y."/>
            <person name="Zhilina T."/>
            <person name="Kolganova T."/>
            <person name="Lavrentjeva E."/>
            <person name="Kuznetsov B."/>
        </authorList>
    </citation>
    <scope>NUCLEOTIDE SEQUENCE</scope>
    <source>
        <strain evidence="3">Z-910T</strain>
    </source>
</reference>
<evidence type="ECO:0000256" key="1">
    <source>
        <dbReference type="SAM" id="Phobius"/>
    </source>
</evidence>
<gene>
    <name evidence="3" type="ORF">PRVXT_000216</name>
</gene>
<dbReference type="EMBL" id="CP158367">
    <property type="protein sequence ID" value="XBX75110.1"/>
    <property type="molecule type" value="Genomic_DNA"/>
</dbReference>